<dbReference type="OrthoDB" id="5365701at2759"/>
<keyword evidence="3" id="KW-1185">Reference proteome</keyword>
<reference evidence="2 3" key="1">
    <citation type="submission" date="2014-03" db="EMBL/GenBank/DDBJ databases">
        <title>Draft genome of the hookworm Oesophagostomum dentatum.</title>
        <authorList>
            <person name="Mitreva M."/>
        </authorList>
    </citation>
    <scope>NUCLEOTIDE SEQUENCE [LARGE SCALE GENOMIC DNA]</scope>
    <source>
        <strain evidence="2 3">OD-Hann</strain>
    </source>
</reference>
<evidence type="ECO:0000313" key="3">
    <source>
        <dbReference type="Proteomes" id="UP000053660"/>
    </source>
</evidence>
<dbReference type="InterPro" id="IPR046346">
    <property type="entry name" value="Aminoacid_DH-like_N_sf"/>
</dbReference>
<dbReference type="SUPFAM" id="SSF53223">
    <property type="entry name" value="Aminoacid dehydrogenase-like, N-terminal domain"/>
    <property type="match status" value="1"/>
</dbReference>
<dbReference type="GO" id="GO:0006108">
    <property type="term" value="P:malate metabolic process"/>
    <property type="evidence" value="ECO:0007669"/>
    <property type="project" value="TreeGrafter"/>
</dbReference>
<organism evidence="2 3">
    <name type="scientific">Oesophagostomum dentatum</name>
    <name type="common">Nodular worm</name>
    <dbReference type="NCBI Taxonomy" id="61180"/>
    <lineage>
        <taxon>Eukaryota</taxon>
        <taxon>Metazoa</taxon>
        <taxon>Ecdysozoa</taxon>
        <taxon>Nematoda</taxon>
        <taxon>Chromadorea</taxon>
        <taxon>Rhabditida</taxon>
        <taxon>Rhabditina</taxon>
        <taxon>Rhabditomorpha</taxon>
        <taxon>Strongyloidea</taxon>
        <taxon>Strongylidae</taxon>
        <taxon>Oesophagostomum</taxon>
    </lineage>
</organism>
<evidence type="ECO:0000259" key="1">
    <source>
        <dbReference type="SMART" id="SM01274"/>
    </source>
</evidence>
<dbReference type="Proteomes" id="UP000053660">
    <property type="component" value="Unassembled WGS sequence"/>
</dbReference>
<accession>A0A0B1SLZ5</accession>
<dbReference type="PRINTS" id="PR00072">
    <property type="entry name" value="MALOXRDTASE"/>
</dbReference>
<dbReference type="Gene3D" id="3.40.50.10380">
    <property type="entry name" value="Malic enzyme, N-terminal domain"/>
    <property type="match status" value="1"/>
</dbReference>
<dbReference type="EMBL" id="KN560717">
    <property type="protein sequence ID" value="KHJ86348.1"/>
    <property type="molecule type" value="Genomic_DNA"/>
</dbReference>
<dbReference type="PANTHER" id="PTHR23406">
    <property type="entry name" value="MALIC ENZYME-RELATED"/>
    <property type="match status" value="1"/>
</dbReference>
<feature type="domain" description="Malic enzyme N-terminal" evidence="1">
    <location>
        <begin position="36"/>
        <end position="159"/>
    </location>
</feature>
<sequence>MSKLEDNREGAPVDRPVLEMLRKFSVSRYIILDDLQDRNAKLFYRVLSENVREMMPIVYTPTVGQACQKFGDIYRHPKGIYITSDDNELSEIYKILNHWPESDVRAIVVTDGERILGLGDLGVYGMGIPVGKLSLYVALAGIQPHWCLPIVIDVGTDNK</sequence>
<dbReference type="GO" id="GO:0005739">
    <property type="term" value="C:mitochondrion"/>
    <property type="evidence" value="ECO:0007669"/>
    <property type="project" value="TreeGrafter"/>
</dbReference>
<dbReference type="Pfam" id="PF00390">
    <property type="entry name" value="malic"/>
    <property type="match status" value="1"/>
</dbReference>
<evidence type="ECO:0000313" key="2">
    <source>
        <dbReference type="EMBL" id="KHJ86348.1"/>
    </source>
</evidence>
<dbReference type="PANTHER" id="PTHR23406:SF90">
    <property type="entry name" value="MALIC ENZYME-RELATED"/>
    <property type="match status" value="1"/>
</dbReference>
<proteinExistence type="predicted"/>
<dbReference type="InterPro" id="IPR001891">
    <property type="entry name" value="Malic_OxRdtase"/>
</dbReference>
<dbReference type="SMART" id="SM01274">
    <property type="entry name" value="malic"/>
    <property type="match status" value="1"/>
</dbReference>
<gene>
    <name evidence="2" type="ORF">OESDEN_13906</name>
</gene>
<dbReference type="InterPro" id="IPR012301">
    <property type="entry name" value="Malic_N_dom"/>
</dbReference>
<dbReference type="AlphaFoldDB" id="A0A0B1SLZ5"/>
<dbReference type="InterPro" id="IPR037062">
    <property type="entry name" value="Malic_N_dom_sf"/>
</dbReference>
<feature type="non-terminal residue" evidence="2">
    <location>
        <position position="159"/>
    </location>
</feature>
<name>A0A0B1SLZ5_OESDE</name>
<dbReference type="GO" id="GO:0004473">
    <property type="term" value="F:malate dehydrogenase (decarboxylating) (NADP+) activity"/>
    <property type="evidence" value="ECO:0007669"/>
    <property type="project" value="TreeGrafter"/>
</dbReference>
<protein>
    <submittedName>
        <fullName evidence="2">Malic enzyme domain protein</fullName>
    </submittedName>
</protein>